<dbReference type="Proteomes" id="UP000184089">
    <property type="component" value="Unassembled WGS sequence"/>
</dbReference>
<keyword evidence="6 9" id="KW-0227">DNA damage</keyword>
<evidence type="ECO:0000256" key="1">
    <source>
        <dbReference type="ARBA" id="ARBA00001400"/>
    </source>
</evidence>
<dbReference type="AlphaFoldDB" id="A0AAQ1RW44"/>
<comment type="caution">
    <text evidence="14">The sequence shown here is derived from an EMBL/GenBank/DDBJ whole genome shotgun (WGS) entry which is preliminary data.</text>
</comment>
<dbReference type="NCBIfam" id="NF003588">
    <property type="entry name" value="PRK05254.1-1"/>
    <property type="match status" value="1"/>
</dbReference>
<evidence type="ECO:0000313" key="15">
    <source>
        <dbReference type="Proteomes" id="UP000184089"/>
    </source>
</evidence>
<evidence type="ECO:0000256" key="6">
    <source>
        <dbReference type="ARBA" id="ARBA00022763"/>
    </source>
</evidence>
<proteinExistence type="inferred from homology"/>
<dbReference type="HAMAP" id="MF_00148">
    <property type="entry name" value="UDG"/>
    <property type="match status" value="1"/>
</dbReference>
<dbReference type="GO" id="GO:0097510">
    <property type="term" value="P:base-excision repair, AP site formation via deaminated base removal"/>
    <property type="evidence" value="ECO:0007669"/>
    <property type="project" value="TreeGrafter"/>
</dbReference>
<dbReference type="Gene3D" id="3.40.470.10">
    <property type="entry name" value="Uracil-DNA glycosylase-like domain"/>
    <property type="match status" value="1"/>
</dbReference>
<gene>
    <name evidence="9" type="primary">ung</name>
    <name evidence="13" type="ORF">GT747_11160</name>
    <name evidence="14" type="ORF">SAMN05444424_1777</name>
</gene>
<dbReference type="InterPro" id="IPR005122">
    <property type="entry name" value="Uracil-DNA_glycosylase-like"/>
</dbReference>
<keyword evidence="16" id="KW-1185">Reference proteome</keyword>
<dbReference type="RefSeq" id="WP_021660688.1">
    <property type="nucleotide sequence ID" value="NZ_FQVY01000002.1"/>
</dbReference>
<comment type="function">
    <text evidence="2 9 11">Excises uracil residues from the DNA which can arise as a result of misincorporation of dUMP residues by DNA polymerase or due to deamination of cytosine.</text>
</comment>
<dbReference type="SMART" id="SM00987">
    <property type="entry name" value="UreE_C"/>
    <property type="match status" value="1"/>
</dbReference>
<comment type="similarity">
    <text evidence="3 9 11">Belongs to the uracil-DNA glycosylase (UDG) superfamily. UNG family.</text>
</comment>
<reference evidence="13 16" key="3">
    <citation type="journal article" date="2019" name="Nat. Med.">
        <title>A library of human gut bacterial isolates paired with longitudinal multiomics data enables mechanistic microbiome research.</title>
        <authorList>
            <person name="Poyet M."/>
            <person name="Groussin M."/>
            <person name="Gibbons S.M."/>
            <person name="Avila-Pacheco J."/>
            <person name="Jiang X."/>
            <person name="Kearney S.M."/>
            <person name="Perrotta A.R."/>
            <person name="Berdy B."/>
            <person name="Zhao S."/>
            <person name="Lieberman T.D."/>
            <person name="Swanson P.K."/>
            <person name="Smith M."/>
            <person name="Roesemann S."/>
            <person name="Alexander J.E."/>
            <person name="Rich S.A."/>
            <person name="Livny J."/>
            <person name="Vlamakis H."/>
            <person name="Clish C."/>
            <person name="Bullock K."/>
            <person name="Deik A."/>
            <person name="Scott J."/>
            <person name="Pierce K.A."/>
            <person name="Xavier R.J."/>
            <person name="Alm E.J."/>
        </authorList>
    </citation>
    <scope>NUCLEOTIDE SEQUENCE [LARGE SCALE GENOMIC DNA]</scope>
    <source>
        <strain evidence="13 16">BIOML-A2</strain>
    </source>
</reference>
<comment type="catalytic activity">
    <reaction evidence="1 9 11">
        <text>Hydrolyzes single-stranded DNA or mismatched double-stranded DNA and polynucleotides, releasing free uracil.</text>
        <dbReference type="EC" id="3.2.2.27"/>
    </reaction>
</comment>
<reference evidence="14" key="2">
    <citation type="submission" date="2016-11" db="EMBL/GenBank/DDBJ databases">
        <authorList>
            <person name="Varghese N."/>
            <person name="Submissions S."/>
        </authorList>
    </citation>
    <scope>NUCLEOTIDE SEQUENCE</scope>
    <source>
        <strain evidence="14">DSM 4029</strain>
    </source>
</reference>
<evidence type="ECO:0000256" key="5">
    <source>
        <dbReference type="ARBA" id="ARBA00018429"/>
    </source>
</evidence>
<dbReference type="EC" id="3.2.2.27" evidence="4 9"/>
<evidence type="ECO:0000259" key="12">
    <source>
        <dbReference type="SMART" id="SM00986"/>
    </source>
</evidence>
<dbReference type="NCBIfam" id="TIGR00628">
    <property type="entry name" value="ung"/>
    <property type="match status" value="1"/>
</dbReference>
<evidence type="ECO:0000256" key="2">
    <source>
        <dbReference type="ARBA" id="ARBA00002631"/>
    </source>
</evidence>
<evidence type="ECO:0000256" key="9">
    <source>
        <dbReference type="HAMAP-Rule" id="MF_00148"/>
    </source>
</evidence>
<protein>
    <recommendedName>
        <fullName evidence="5 9">Uracil-DNA glycosylase</fullName>
        <shortName evidence="9">UDG</shortName>
        <ecNumber evidence="4 9">3.2.2.27</ecNumber>
    </recommendedName>
</protein>
<keyword evidence="8 9" id="KW-0234">DNA repair</keyword>
<dbReference type="Proteomes" id="UP000474718">
    <property type="component" value="Unassembled WGS sequence"/>
</dbReference>
<dbReference type="NCBIfam" id="NF003589">
    <property type="entry name" value="PRK05254.1-2"/>
    <property type="match status" value="1"/>
</dbReference>
<dbReference type="CDD" id="cd10027">
    <property type="entry name" value="UDG-F1-like"/>
    <property type="match status" value="1"/>
</dbReference>
<dbReference type="PROSITE" id="PS00130">
    <property type="entry name" value="U_DNA_GLYCOSYLASE"/>
    <property type="match status" value="1"/>
</dbReference>
<dbReference type="NCBIfam" id="NF003592">
    <property type="entry name" value="PRK05254.1-5"/>
    <property type="match status" value="1"/>
</dbReference>
<name>A0AAQ1RW44_9FIRM</name>
<keyword evidence="7 9" id="KW-0378">Hydrolase</keyword>
<dbReference type="SUPFAM" id="SSF52141">
    <property type="entry name" value="Uracil-DNA glycosylase-like"/>
    <property type="match status" value="1"/>
</dbReference>
<dbReference type="GO" id="GO:0005737">
    <property type="term" value="C:cytoplasm"/>
    <property type="evidence" value="ECO:0007669"/>
    <property type="project" value="UniProtKB-SubCell"/>
</dbReference>
<dbReference type="InterPro" id="IPR002043">
    <property type="entry name" value="UDG_fam1"/>
</dbReference>
<dbReference type="GO" id="GO:0004844">
    <property type="term" value="F:uracil DNA N-glycosylase activity"/>
    <property type="evidence" value="ECO:0007669"/>
    <property type="project" value="UniProtKB-UniRule"/>
</dbReference>
<keyword evidence="13" id="KW-0326">Glycosidase</keyword>
<dbReference type="PANTHER" id="PTHR11264">
    <property type="entry name" value="URACIL-DNA GLYCOSYLASE"/>
    <property type="match status" value="1"/>
</dbReference>
<feature type="active site" description="Proton acceptor" evidence="9 10">
    <location>
        <position position="64"/>
    </location>
</feature>
<dbReference type="PANTHER" id="PTHR11264:SF0">
    <property type="entry name" value="URACIL-DNA GLYCOSYLASE"/>
    <property type="match status" value="1"/>
</dbReference>
<dbReference type="EMBL" id="WWVX01000008">
    <property type="protein sequence ID" value="MZL70311.1"/>
    <property type="molecule type" value="Genomic_DNA"/>
</dbReference>
<dbReference type="FunFam" id="3.40.470.10:FF:000001">
    <property type="entry name" value="Uracil-DNA glycosylase"/>
    <property type="match status" value="1"/>
</dbReference>
<sequence>MYEKLGDWSQVLKEEFAKPYFGELVRRVRQEYRTATVYPPQGSVFRAFLMTPYQRVRVVLLGQDPYHGPGQAMGMSFSVPPGVPLPPSLQNIYQELWNDLDIPPSTSGYLGPWAEQGVFLLNSSLTVRRGQAGSHRALGWQQFTDAVIEKLGEREAPMVFLLWGADARSKVPLIKGPQHLILQAPHPSPLSAFRGFFGCRHFSKANAFLQQHYGQGIDWDLSHPPQEPAR</sequence>
<evidence type="ECO:0000256" key="3">
    <source>
        <dbReference type="ARBA" id="ARBA00008184"/>
    </source>
</evidence>
<evidence type="ECO:0000313" key="13">
    <source>
        <dbReference type="EMBL" id="MZL70311.1"/>
    </source>
</evidence>
<comment type="subcellular location">
    <subcellularLocation>
        <location evidence="9">Cytoplasm</location>
    </subcellularLocation>
</comment>
<evidence type="ECO:0000313" key="14">
    <source>
        <dbReference type="EMBL" id="SHG18256.1"/>
    </source>
</evidence>
<feature type="domain" description="Uracil-DNA glycosylase-like" evidence="12">
    <location>
        <begin position="49"/>
        <end position="209"/>
    </location>
</feature>
<evidence type="ECO:0000313" key="16">
    <source>
        <dbReference type="Proteomes" id="UP000474718"/>
    </source>
</evidence>
<dbReference type="EMBL" id="FQVY01000002">
    <property type="protein sequence ID" value="SHG18256.1"/>
    <property type="molecule type" value="Genomic_DNA"/>
</dbReference>
<evidence type="ECO:0000256" key="10">
    <source>
        <dbReference type="PROSITE-ProRule" id="PRU10072"/>
    </source>
</evidence>
<keyword evidence="9" id="KW-0963">Cytoplasm</keyword>
<dbReference type="InterPro" id="IPR036895">
    <property type="entry name" value="Uracil-DNA_glycosylase-like_sf"/>
</dbReference>
<evidence type="ECO:0000256" key="11">
    <source>
        <dbReference type="RuleBase" id="RU003780"/>
    </source>
</evidence>
<reference evidence="15" key="1">
    <citation type="submission" date="2016-11" db="EMBL/GenBank/DDBJ databases">
        <authorList>
            <person name="Jaros S."/>
            <person name="Januszkiewicz K."/>
            <person name="Wedrychowicz H."/>
        </authorList>
    </citation>
    <scope>NUCLEOTIDE SEQUENCE [LARGE SCALE GENOMIC DNA]</scope>
    <source>
        <strain evidence="15">DSM 4029</strain>
    </source>
</reference>
<evidence type="ECO:0000256" key="4">
    <source>
        <dbReference type="ARBA" id="ARBA00012030"/>
    </source>
</evidence>
<dbReference type="SMART" id="SM00986">
    <property type="entry name" value="UDG"/>
    <property type="match status" value="1"/>
</dbReference>
<dbReference type="InterPro" id="IPR018085">
    <property type="entry name" value="Ura-DNA_Glyclase_AS"/>
</dbReference>
<organism evidence="14 15">
    <name type="scientific">Bittarella massiliensis</name>
    <name type="common">ex Durand et al. 2017</name>
    <dbReference type="NCBI Taxonomy" id="1720313"/>
    <lineage>
        <taxon>Bacteria</taxon>
        <taxon>Bacillati</taxon>
        <taxon>Bacillota</taxon>
        <taxon>Clostridia</taxon>
        <taxon>Eubacteriales</taxon>
        <taxon>Oscillospiraceae</taxon>
        <taxon>Bittarella (ex Durand et al. 2017)</taxon>
    </lineage>
</organism>
<dbReference type="Pfam" id="PF03167">
    <property type="entry name" value="UDG"/>
    <property type="match status" value="1"/>
</dbReference>
<dbReference type="NCBIfam" id="NF003591">
    <property type="entry name" value="PRK05254.1-4"/>
    <property type="match status" value="1"/>
</dbReference>
<evidence type="ECO:0000256" key="8">
    <source>
        <dbReference type="ARBA" id="ARBA00023204"/>
    </source>
</evidence>
<accession>A0AAQ1RW44</accession>
<evidence type="ECO:0000256" key="7">
    <source>
        <dbReference type="ARBA" id="ARBA00022801"/>
    </source>
</evidence>